<keyword evidence="3" id="KW-1185">Reference proteome</keyword>
<name>A0A4S4BH47_9BACL</name>
<dbReference type="AlphaFoldDB" id="A0A4S4BH47"/>
<feature type="compositionally biased region" description="Basic and acidic residues" evidence="1">
    <location>
        <begin position="55"/>
        <end position="64"/>
    </location>
</feature>
<proteinExistence type="predicted"/>
<organism evidence="2 3">
    <name type="scientific">Cohnella fermenti</name>
    <dbReference type="NCBI Taxonomy" id="2565925"/>
    <lineage>
        <taxon>Bacteria</taxon>
        <taxon>Bacillati</taxon>
        <taxon>Bacillota</taxon>
        <taxon>Bacilli</taxon>
        <taxon>Bacillales</taxon>
        <taxon>Paenibacillaceae</taxon>
        <taxon>Cohnella</taxon>
    </lineage>
</organism>
<dbReference type="EMBL" id="SSOB01000073">
    <property type="protein sequence ID" value="THF72718.1"/>
    <property type="molecule type" value="Genomic_DNA"/>
</dbReference>
<evidence type="ECO:0008006" key="4">
    <source>
        <dbReference type="Google" id="ProtNLM"/>
    </source>
</evidence>
<reference evidence="2 3" key="1">
    <citation type="submission" date="2019-04" db="EMBL/GenBank/DDBJ databases">
        <title>Cohnella sp. nov. isolated from preserved vegetables.</title>
        <authorList>
            <person name="Lin S.-Y."/>
            <person name="Hung M.-H."/>
            <person name="Young C.-C."/>
        </authorList>
    </citation>
    <scope>NUCLEOTIDE SEQUENCE [LARGE SCALE GENOMIC DNA]</scope>
    <source>
        <strain evidence="2 3">CC-MHH1044</strain>
    </source>
</reference>
<sequence length="64" mass="7480">MTALFLWLVLCGLFFFFLYSVIRNAINNSKLTQELTEIKKLLQARQHSPIPPAPERTDERESNE</sequence>
<accession>A0A4S4BH47</accession>
<evidence type="ECO:0000313" key="3">
    <source>
        <dbReference type="Proteomes" id="UP000310636"/>
    </source>
</evidence>
<evidence type="ECO:0000313" key="2">
    <source>
        <dbReference type="EMBL" id="THF72718.1"/>
    </source>
</evidence>
<protein>
    <recommendedName>
        <fullName evidence="4">DUF4083 domain-containing protein</fullName>
    </recommendedName>
</protein>
<evidence type="ECO:0000256" key="1">
    <source>
        <dbReference type="SAM" id="MobiDB-lite"/>
    </source>
</evidence>
<gene>
    <name evidence="2" type="ORF">E6C55_32255</name>
</gene>
<dbReference type="Proteomes" id="UP000310636">
    <property type="component" value="Unassembled WGS sequence"/>
</dbReference>
<feature type="region of interest" description="Disordered" evidence="1">
    <location>
        <begin position="44"/>
        <end position="64"/>
    </location>
</feature>
<dbReference type="RefSeq" id="WP_136373952.1">
    <property type="nucleotide sequence ID" value="NZ_SSOB01000073.1"/>
</dbReference>
<comment type="caution">
    <text evidence="2">The sequence shown here is derived from an EMBL/GenBank/DDBJ whole genome shotgun (WGS) entry which is preliminary data.</text>
</comment>